<dbReference type="SUPFAM" id="SSF81383">
    <property type="entry name" value="F-box domain"/>
    <property type="match status" value="1"/>
</dbReference>
<reference evidence="2 3" key="1">
    <citation type="journal article" date="2019" name="Sci. Rep.">
        <title>A high-quality genome of Eragrostis curvula grass provides insights into Poaceae evolution and supports new strategies to enhance forage quality.</title>
        <authorList>
            <person name="Carballo J."/>
            <person name="Santos B.A.C.M."/>
            <person name="Zappacosta D."/>
            <person name="Garbus I."/>
            <person name="Selva J.P."/>
            <person name="Gallo C.A."/>
            <person name="Diaz A."/>
            <person name="Albertini E."/>
            <person name="Caccamo M."/>
            <person name="Echenique V."/>
        </authorList>
    </citation>
    <scope>NUCLEOTIDE SEQUENCE [LARGE SCALE GENOMIC DNA]</scope>
    <source>
        <strain evidence="3">cv. Victoria</strain>
        <tissue evidence="2">Leaf</tissue>
    </source>
</reference>
<name>A0A5J9UPL7_9POAL</name>
<dbReference type="EMBL" id="RWGY01000013">
    <property type="protein sequence ID" value="TVU25100.1"/>
    <property type="molecule type" value="Genomic_DNA"/>
</dbReference>
<sequence length="420" mass="46644">MTTAFPDWAGLPPEMLATVMQSLDIPDLFRADAVCASWRAACADVRRVRIPISDASPCLLYSARAGAATLYSPSSGATFRVRLPDPPLRSRSLVGSAHGWLATADEASNLLLVNPLTGAQLALPPVTALYHIESFLDHGGSLMYNVQDSGDLDDPEDPVQYPAQELRLFLYHKVVISCSPSKGRDCIVLLLHQPDGQLSFVHLGDDRWTHITEDTLTWESGYRDALYNKEDGLFYVLSFDGSMLPLDLSGPSPVARDIVPRQLPWADPVKDIVLTPWGDLLQVWRLKEIKQSSTPVEVPVEVSHEVDDPYKVSFTREIFLYKVATDKQGLIKIGSIGDHALFLGFNSAVCLPTNDFPMLKADCAYVSDAFDKEMCNDKHNLRDIGIWDFKSNTLHSLGEVQSLNPWLNWPSPIWLTPSLR</sequence>
<dbReference type="InterPro" id="IPR005174">
    <property type="entry name" value="KIB1-4_b-propeller"/>
</dbReference>
<dbReference type="InterPro" id="IPR036047">
    <property type="entry name" value="F-box-like_dom_sf"/>
</dbReference>
<dbReference type="PROSITE" id="PS50181">
    <property type="entry name" value="FBOX"/>
    <property type="match status" value="1"/>
</dbReference>
<dbReference type="InterPro" id="IPR001810">
    <property type="entry name" value="F-box_dom"/>
</dbReference>
<dbReference type="PANTHER" id="PTHR44586">
    <property type="entry name" value="F-BOX DOMAIN CONTAINING PROTEIN, EXPRESSED"/>
    <property type="match status" value="1"/>
</dbReference>
<dbReference type="PANTHER" id="PTHR44586:SF23">
    <property type="entry name" value="F-BOX DOMAIN-CONTAINING PROTEIN"/>
    <property type="match status" value="1"/>
</dbReference>
<accession>A0A5J9UPL7</accession>
<proteinExistence type="predicted"/>
<dbReference type="Pfam" id="PF12937">
    <property type="entry name" value="F-box-like"/>
    <property type="match status" value="1"/>
</dbReference>
<evidence type="ECO:0000313" key="3">
    <source>
        <dbReference type="Proteomes" id="UP000324897"/>
    </source>
</evidence>
<dbReference type="SUPFAM" id="SSF69322">
    <property type="entry name" value="Tricorn protease domain 2"/>
    <property type="match status" value="1"/>
</dbReference>
<keyword evidence="3" id="KW-1185">Reference proteome</keyword>
<dbReference type="Proteomes" id="UP000324897">
    <property type="component" value="Chromosome 2"/>
</dbReference>
<dbReference type="Pfam" id="PF03478">
    <property type="entry name" value="Beta-prop_KIB1-4"/>
    <property type="match status" value="1"/>
</dbReference>
<organism evidence="2 3">
    <name type="scientific">Eragrostis curvula</name>
    <name type="common">weeping love grass</name>
    <dbReference type="NCBI Taxonomy" id="38414"/>
    <lineage>
        <taxon>Eukaryota</taxon>
        <taxon>Viridiplantae</taxon>
        <taxon>Streptophyta</taxon>
        <taxon>Embryophyta</taxon>
        <taxon>Tracheophyta</taxon>
        <taxon>Spermatophyta</taxon>
        <taxon>Magnoliopsida</taxon>
        <taxon>Liliopsida</taxon>
        <taxon>Poales</taxon>
        <taxon>Poaceae</taxon>
        <taxon>PACMAD clade</taxon>
        <taxon>Chloridoideae</taxon>
        <taxon>Eragrostideae</taxon>
        <taxon>Eragrostidinae</taxon>
        <taxon>Eragrostis</taxon>
    </lineage>
</organism>
<protein>
    <recommendedName>
        <fullName evidence="1">F-box domain-containing protein</fullName>
    </recommendedName>
</protein>
<dbReference type="Gramene" id="TVU25100">
    <property type="protein sequence ID" value="TVU25100"/>
    <property type="gene ID" value="EJB05_27580"/>
</dbReference>
<feature type="non-terminal residue" evidence="2">
    <location>
        <position position="1"/>
    </location>
</feature>
<dbReference type="OrthoDB" id="602754at2759"/>
<feature type="domain" description="F-box" evidence="1">
    <location>
        <begin position="5"/>
        <end position="39"/>
    </location>
</feature>
<comment type="caution">
    <text evidence="2">The sequence shown here is derived from an EMBL/GenBank/DDBJ whole genome shotgun (WGS) entry which is preliminary data.</text>
</comment>
<evidence type="ECO:0000313" key="2">
    <source>
        <dbReference type="EMBL" id="TVU25100.1"/>
    </source>
</evidence>
<dbReference type="AlphaFoldDB" id="A0A5J9UPL7"/>
<evidence type="ECO:0000259" key="1">
    <source>
        <dbReference type="PROSITE" id="PS50181"/>
    </source>
</evidence>
<gene>
    <name evidence="2" type="ORF">EJB05_27580</name>
</gene>
<dbReference type="Gene3D" id="1.20.1280.50">
    <property type="match status" value="1"/>
</dbReference>